<gene>
    <name evidence="3" type="ORF">ACFQ16_24335</name>
</gene>
<dbReference type="InterPro" id="IPR026835">
    <property type="entry name" value="YqcG_C"/>
</dbReference>
<feature type="compositionally biased region" description="Low complexity" evidence="1">
    <location>
        <begin position="37"/>
        <end position="56"/>
    </location>
</feature>
<feature type="compositionally biased region" description="Basic and acidic residues" evidence="1">
    <location>
        <begin position="197"/>
        <end position="216"/>
    </location>
</feature>
<organism evidence="3 4">
    <name type="scientific">Saccharopolyspora rosea</name>
    <dbReference type="NCBI Taxonomy" id="524884"/>
    <lineage>
        <taxon>Bacteria</taxon>
        <taxon>Bacillati</taxon>
        <taxon>Actinomycetota</taxon>
        <taxon>Actinomycetes</taxon>
        <taxon>Pseudonocardiales</taxon>
        <taxon>Pseudonocardiaceae</taxon>
        <taxon>Saccharopolyspora</taxon>
    </lineage>
</organism>
<feature type="region of interest" description="Disordered" evidence="1">
    <location>
        <begin position="1"/>
        <end position="216"/>
    </location>
</feature>
<evidence type="ECO:0000259" key="2">
    <source>
        <dbReference type="Pfam" id="PF14410"/>
    </source>
</evidence>
<feature type="region of interest" description="Disordered" evidence="1">
    <location>
        <begin position="366"/>
        <end position="404"/>
    </location>
</feature>
<name>A0ABW3G1W8_9PSEU</name>
<reference evidence="4" key="1">
    <citation type="journal article" date="2019" name="Int. J. Syst. Evol. Microbiol.">
        <title>The Global Catalogue of Microorganisms (GCM) 10K type strain sequencing project: providing services to taxonomists for standard genome sequencing and annotation.</title>
        <authorList>
            <consortium name="The Broad Institute Genomics Platform"/>
            <consortium name="The Broad Institute Genome Sequencing Center for Infectious Disease"/>
            <person name="Wu L."/>
            <person name="Ma J."/>
        </authorList>
    </citation>
    <scope>NUCLEOTIDE SEQUENCE [LARGE SCALE GENOMIC DNA]</scope>
    <source>
        <strain evidence="4">CCUG 56401</strain>
    </source>
</reference>
<dbReference type="Pfam" id="PF14410">
    <property type="entry name" value="GH-E"/>
    <property type="match status" value="1"/>
</dbReference>
<evidence type="ECO:0000256" key="1">
    <source>
        <dbReference type="SAM" id="MobiDB-lite"/>
    </source>
</evidence>
<sequence>MAAGPAPRAARAAREAGPRDRPERGPSRPDSGNGTNRPTDAAARGRTGAPARPGTADVPQQRRSPAEPGSGDPARRASAPSGRHPDGPRPGADRGQPPRPTDHGTRPERAGHEGPPRDSQRPHADGTGAHDRQPDSPHPNDPHHAGDPHHGDAEPGTPERHHQIEEAEATRQHTPGGSAYHADPNLRDLASRVPSDGAHHTVDVHATPDGRVRIGDRTFTPEEFADMLRRDPAWDGSRPIRLLACDAGTSGLARSLARELGVPVTAPRGLAWTDGHGRVFSSSASPDGRPGWPPNGGWDTHHPEGHHTSASDDGFHPPHHGEAPGERPEDAAPRGDGPPLSEEEIDKRRKALPEKYYLYDGGKQARLLKGESGPPLRWDENANDGNGAWVEREGTLEPTPETPEHLRDDNAFMEYVYEGKRPAFSASTKYDVYRNTEMNPDGSYKCAVSGKPIPVVTGADGRTPQFYELVDGRRVETTPPEWYPRGTPPSPPHDKFTLPQPGVAHMGHDLDYEYWRQRHFGLNHPMTREQFEQLYDHPGHYRLELKEENEMHGHESTEPGYGRYPDLFRKRFQGQTLAPITLAPADPGQIVKGAPKLGDPRR</sequence>
<feature type="region of interest" description="Disordered" evidence="1">
    <location>
        <begin position="579"/>
        <end position="602"/>
    </location>
</feature>
<dbReference type="EMBL" id="JBHTIW010000026">
    <property type="protein sequence ID" value="MFD0922886.1"/>
    <property type="molecule type" value="Genomic_DNA"/>
</dbReference>
<feature type="compositionally biased region" description="Basic and acidic residues" evidence="1">
    <location>
        <begin position="299"/>
        <end position="333"/>
    </location>
</feature>
<dbReference type="RefSeq" id="WP_345602020.1">
    <property type="nucleotide sequence ID" value="NZ_BAABLT010000055.1"/>
</dbReference>
<proteinExistence type="predicted"/>
<feature type="compositionally biased region" description="Basic and acidic residues" evidence="1">
    <location>
        <begin position="100"/>
        <end position="171"/>
    </location>
</feature>
<feature type="compositionally biased region" description="Basic and acidic residues" evidence="1">
    <location>
        <begin position="12"/>
        <end position="27"/>
    </location>
</feature>
<protein>
    <submittedName>
        <fullName evidence="3">GH-E family nuclease</fullName>
    </submittedName>
</protein>
<feature type="region of interest" description="Disordered" evidence="1">
    <location>
        <begin position="270"/>
        <end position="348"/>
    </location>
</feature>
<comment type="caution">
    <text evidence="3">The sequence shown here is derived from an EMBL/GenBank/DDBJ whole genome shotgun (WGS) entry which is preliminary data.</text>
</comment>
<keyword evidence="4" id="KW-1185">Reference proteome</keyword>
<dbReference type="Proteomes" id="UP001597018">
    <property type="component" value="Unassembled WGS sequence"/>
</dbReference>
<evidence type="ECO:0000313" key="3">
    <source>
        <dbReference type="EMBL" id="MFD0922886.1"/>
    </source>
</evidence>
<evidence type="ECO:0000313" key="4">
    <source>
        <dbReference type="Proteomes" id="UP001597018"/>
    </source>
</evidence>
<accession>A0ABW3G1W8</accession>
<feature type="compositionally biased region" description="Low complexity" evidence="1">
    <location>
        <begin position="1"/>
        <end position="10"/>
    </location>
</feature>
<feature type="domain" description="Toxin YqcG C-terminal" evidence="2">
    <location>
        <begin position="492"/>
        <end position="555"/>
    </location>
</feature>